<evidence type="ECO:0000256" key="1">
    <source>
        <dbReference type="SAM" id="Phobius"/>
    </source>
</evidence>
<gene>
    <name evidence="2" type="ORF">C1850_09425</name>
</gene>
<dbReference type="EMBL" id="PPUT01000026">
    <property type="protein sequence ID" value="RDC42640.1"/>
    <property type="molecule type" value="Genomic_DNA"/>
</dbReference>
<comment type="caution">
    <text evidence="2">The sequence shown here is derived from an EMBL/GenBank/DDBJ whole genome shotgun (WGS) entry which is preliminary data.</text>
</comment>
<reference evidence="2 3" key="1">
    <citation type="journal article" date="2018" name="Elife">
        <title>Discovery and characterization of a prevalent human gut bacterial enzyme sufficient for the inactivation of a family of plant toxins.</title>
        <authorList>
            <person name="Koppel N."/>
            <person name="Bisanz J.E."/>
            <person name="Pandelia M.E."/>
            <person name="Turnbaugh P.J."/>
            <person name="Balskus E.P."/>
        </authorList>
    </citation>
    <scope>NUCLEOTIDE SEQUENCE [LARGE SCALE GENOMIC DNA]</scope>
    <source>
        <strain evidence="2 3">OB21 GAM 11</strain>
    </source>
</reference>
<evidence type="ECO:0000313" key="2">
    <source>
        <dbReference type="EMBL" id="RDC42640.1"/>
    </source>
</evidence>
<evidence type="ECO:0000313" key="3">
    <source>
        <dbReference type="Proteomes" id="UP000253805"/>
    </source>
</evidence>
<name>A0A369NYK5_9ACTN</name>
<keyword evidence="1" id="KW-0472">Membrane</keyword>
<accession>A0A369NYK5</accession>
<keyword evidence="1" id="KW-1133">Transmembrane helix</keyword>
<sequence>MLMGSNTLVGDRYRINLTMDEGVHRAWLINKFNETIGYFDDSFSRELSLFAAEGLELVGILSFVAFTETPEPGEYWGQAAVIGYSPHYSEEFNQFIDGICGLIGKGIRPKLALKGSAVDEIIDSNGTWLPSEREPLPEKQRGMALLKTRRGFIDGLVEAGRTGNKGCYILSWAFLLALVAAIIIGLKSCGVF</sequence>
<dbReference type="Proteomes" id="UP000253805">
    <property type="component" value="Unassembled WGS sequence"/>
</dbReference>
<protein>
    <submittedName>
        <fullName evidence="2">Uncharacterized protein</fullName>
    </submittedName>
</protein>
<feature type="transmembrane region" description="Helical" evidence="1">
    <location>
        <begin position="168"/>
        <end position="186"/>
    </location>
</feature>
<organism evidence="2 3">
    <name type="scientific">Adlercreutzia equolifaciens subsp. celatus</name>
    <dbReference type="NCBI Taxonomy" id="394340"/>
    <lineage>
        <taxon>Bacteria</taxon>
        <taxon>Bacillati</taxon>
        <taxon>Actinomycetota</taxon>
        <taxon>Coriobacteriia</taxon>
        <taxon>Eggerthellales</taxon>
        <taxon>Eggerthellaceae</taxon>
        <taxon>Adlercreutzia</taxon>
    </lineage>
</organism>
<dbReference type="AlphaFoldDB" id="A0A369NYK5"/>
<proteinExistence type="predicted"/>
<keyword evidence="1" id="KW-0812">Transmembrane</keyword>